<dbReference type="HOGENOM" id="CLU_900219_0_0_1"/>
<protein>
    <submittedName>
        <fullName evidence="2">Uncharacterized protein</fullName>
    </submittedName>
</protein>
<gene>
    <name evidence="2" type="ORF">HMPREF1541_06144</name>
</gene>
<dbReference type="OrthoDB" id="62952at2759"/>
<reference evidence="2 3" key="1">
    <citation type="submission" date="2013-03" db="EMBL/GenBank/DDBJ databases">
        <title>The Genome Sequence of Phialophora europaea CBS 101466.</title>
        <authorList>
            <consortium name="The Broad Institute Genomics Platform"/>
            <person name="Cuomo C."/>
            <person name="de Hoog S."/>
            <person name="Gorbushina A."/>
            <person name="Walker B."/>
            <person name="Young S.K."/>
            <person name="Zeng Q."/>
            <person name="Gargeya S."/>
            <person name="Fitzgerald M."/>
            <person name="Haas B."/>
            <person name="Abouelleil A."/>
            <person name="Allen A.W."/>
            <person name="Alvarado L."/>
            <person name="Arachchi H.M."/>
            <person name="Berlin A.M."/>
            <person name="Chapman S.B."/>
            <person name="Gainer-Dewar J."/>
            <person name="Goldberg J."/>
            <person name="Griggs A."/>
            <person name="Gujja S."/>
            <person name="Hansen M."/>
            <person name="Howarth C."/>
            <person name="Imamovic A."/>
            <person name="Ireland A."/>
            <person name="Larimer J."/>
            <person name="McCowan C."/>
            <person name="Murphy C."/>
            <person name="Pearson M."/>
            <person name="Poon T.W."/>
            <person name="Priest M."/>
            <person name="Roberts A."/>
            <person name="Saif S."/>
            <person name="Shea T."/>
            <person name="Sisk P."/>
            <person name="Sykes S."/>
            <person name="Wortman J."/>
            <person name="Nusbaum C."/>
            <person name="Birren B."/>
        </authorList>
    </citation>
    <scope>NUCLEOTIDE SEQUENCE [LARGE SCALE GENOMIC DNA]</scope>
    <source>
        <strain evidence="2 3">CBS 101466</strain>
    </source>
</reference>
<dbReference type="VEuPathDB" id="FungiDB:HMPREF1541_06144"/>
<organism evidence="2 3">
    <name type="scientific">Cyphellophora europaea (strain CBS 101466)</name>
    <name type="common">Phialophora europaea</name>
    <dbReference type="NCBI Taxonomy" id="1220924"/>
    <lineage>
        <taxon>Eukaryota</taxon>
        <taxon>Fungi</taxon>
        <taxon>Dikarya</taxon>
        <taxon>Ascomycota</taxon>
        <taxon>Pezizomycotina</taxon>
        <taxon>Eurotiomycetes</taxon>
        <taxon>Chaetothyriomycetidae</taxon>
        <taxon>Chaetothyriales</taxon>
        <taxon>Cyphellophoraceae</taxon>
        <taxon>Cyphellophora</taxon>
    </lineage>
</organism>
<sequence length="304" mass="35248">MRKSNTVLFPETKAPYNPLPPPARAPLPHEVAAKAQLARDSIRQLLQDLPTSEASDHNLLLQRTEVAIELRKAASYTKSIEWHTIPAELKNIIYRHLMTQEQPISPNVRHPRDPEKRQVHKYDLGANLLCSSKEIFEEALPILLGENTFEINSYLVTYLGLGTKTRHKREKLVRKIICDGLRKRNELSLVKRLTSLQEVTIMWKNQEPLSYRHWSGEFNERERGGAMVFTSMSPELIDLIIERSNVKWYCVFERFTRPKPLADHQIMAYRCLIMHDPTADPQIWLEVVNTNTYSQAEKGDYPIV</sequence>
<dbReference type="RefSeq" id="XP_008718702.1">
    <property type="nucleotide sequence ID" value="XM_008720480.1"/>
</dbReference>
<dbReference type="GeneID" id="19973483"/>
<evidence type="ECO:0000256" key="1">
    <source>
        <dbReference type="SAM" id="MobiDB-lite"/>
    </source>
</evidence>
<accession>W2RU23</accession>
<feature type="region of interest" description="Disordered" evidence="1">
    <location>
        <begin position="1"/>
        <end position="21"/>
    </location>
</feature>
<keyword evidence="3" id="KW-1185">Reference proteome</keyword>
<evidence type="ECO:0000313" key="3">
    <source>
        <dbReference type="Proteomes" id="UP000030752"/>
    </source>
</evidence>
<evidence type="ECO:0000313" key="2">
    <source>
        <dbReference type="EMBL" id="ETN39917.1"/>
    </source>
</evidence>
<dbReference type="InParanoid" id="W2RU23"/>
<dbReference type="EMBL" id="KB822721">
    <property type="protein sequence ID" value="ETN39917.1"/>
    <property type="molecule type" value="Genomic_DNA"/>
</dbReference>
<name>W2RU23_CYPE1</name>
<dbReference type="AlphaFoldDB" id="W2RU23"/>
<proteinExistence type="predicted"/>
<dbReference type="Proteomes" id="UP000030752">
    <property type="component" value="Unassembled WGS sequence"/>
</dbReference>